<sequence length="188" mass="19953">MPRIERLTSEASSGAPVALVLPGAGYTIQGPLLYWPVLALEQAGWDVWSANWHTEITDSVRRDLAKFIKETLSQADDVLPGPPNVVIGKSLGTHALPYFVDRAVRAAWITPLLTVPAIADAARVASASHLLVGGTADPSWEPDAIRGTRAEIVVVPSGNHSLETDGAGWEASAKSQLDALARVIAHIL</sequence>
<evidence type="ECO:0008006" key="3">
    <source>
        <dbReference type="Google" id="ProtNLM"/>
    </source>
</evidence>
<dbReference type="Gene3D" id="3.40.50.1820">
    <property type="entry name" value="alpha/beta hydrolase"/>
    <property type="match status" value="1"/>
</dbReference>
<accession>A0A6I2F7L0</accession>
<evidence type="ECO:0000313" key="1">
    <source>
        <dbReference type="EMBL" id="MRG58760.1"/>
    </source>
</evidence>
<dbReference type="AlphaFoldDB" id="A0A6I2F7L0"/>
<evidence type="ECO:0000313" key="2">
    <source>
        <dbReference type="Proteomes" id="UP000431080"/>
    </source>
</evidence>
<dbReference type="InterPro" id="IPR029058">
    <property type="entry name" value="AB_hydrolase_fold"/>
</dbReference>
<gene>
    <name evidence="1" type="ORF">GE115_02565</name>
</gene>
<proteinExistence type="predicted"/>
<name>A0A6I2F7L0_9MICO</name>
<comment type="caution">
    <text evidence="1">The sequence shown here is derived from an EMBL/GenBank/DDBJ whole genome shotgun (WGS) entry which is preliminary data.</text>
</comment>
<organism evidence="1 2">
    <name type="scientific">Agromyces agglutinans</name>
    <dbReference type="NCBI Taxonomy" id="2662258"/>
    <lineage>
        <taxon>Bacteria</taxon>
        <taxon>Bacillati</taxon>
        <taxon>Actinomycetota</taxon>
        <taxon>Actinomycetes</taxon>
        <taxon>Micrococcales</taxon>
        <taxon>Microbacteriaceae</taxon>
        <taxon>Agromyces</taxon>
    </lineage>
</organism>
<dbReference type="Proteomes" id="UP000431080">
    <property type="component" value="Unassembled WGS sequence"/>
</dbReference>
<dbReference type="EMBL" id="WJIF01000001">
    <property type="protein sequence ID" value="MRG58760.1"/>
    <property type="molecule type" value="Genomic_DNA"/>
</dbReference>
<dbReference type="SUPFAM" id="SSF53474">
    <property type="entry name" value="alpha/beta-Hydrolases"/>
    <property type="match status" value="1"/>
</dbReference>
<keyword evidence="2" id="KW-1185">Reference proteome</keyword>
<protein>
    <recommendedName>
        <fullName evidence="3">Alpha/beta hydrolase</fullName>
    </recommendedName>
</protein>
<reference evidence="1 2" key="1">
    <citation type="submission" date="2019-10" db="EMBL/GenBank/DDBJ databases">
        <authorList>
            <person name="Nie G."/>
            <person name="Ming H."/>
            <person name="Yi B."/>
        </authorList>
    </citation>
    <scope>NUCLEOTIDE SEQUENCE [LARGE SCALE GENOMIC DNA]</scope>
    <source>
        <strain evidence="1 2">CFH 90414</strain>
    </source>
</reference>
<dbReference type="RefSeq" id="WP_153683185.1">
    <property type="nucleotide sequence ID" value="NZ_WJIF01000001.1"/>
</dbReference>